<evidence type="ECO:0000256" key="4">
    <source>
        <dbReference type="ARBA" id="ARBA00022692"/>
    </source>
</evidence>
<accession>A0A1I1FK15</accession>
<dbReference type="RefSeq" id="WP_091508528.1">
    <property type="nucleotide sequence ID" value="NZ_FOLE01000002.1"/>
</dbReference>
<keyword evidence="3 10" id="KW-0808">Transferase</keyword>
<feature type="transmembrane region" description="Helical" evidence="8">
    <location>
        <begin position="264"/>
        <end position="290"/>
    </location>
</feature>
<evidence type="ECO:0000256" key="6">
    <source>
        <dbReference type="ARBA" id="ARBA00022989"/>
    </source>
</evidence>
<dbReference type="AlphaFoldDB" id="A0A1I1FK15"/>
<keyword evidence="4 8" id="KW-0812">Transmembrane</keyword>
<dbReference type="InterPro" id="IPR001173">
    <property type="entry name" value="Glyco_trans_2-like"/>
</dbReference>
<reference evidence="10 11" key="1">
    <citation type="submission" date="2016-10" db="EMBL/GenBank/DDBJ databases">
        <authorList>
            <person name="de Groot N.N."/>
        </authorList>
    </citation>
    <scope>NUCLEOTIDE SEQUENCE [LARGE SCALE GENOMIC DNA]</scope>
    <source>
        <strain evidence="10 11">DSM 6793</strain>
    </source>
</reference>
<dbReference type="EMBL" id="FOLE01000002">
    <property type="protein sequence ID" value="SFB99757.1"/>
    <property type="molecule type" value="Genomic_DNA"/>
</dbReference>
<dbReference type="InterPro" id="IPR050256">
    <property type="entry name" value="Glycosyltransferase_2"/>
</dbReference>
<dbReference type="CDD" id="cd04187">
    <property type="entry name" value="DPM1_like_bac"/>
    <property type="match status" value="1"/>
</dbReference>
<evidence type="ECO:0000313" key="11">
    <source>
        <dbReference type="Proteomes" id="UP000199514"/>
    </source>
</evidence>
<name>A0A1I1FK15_9BACT</name>
<dbReference type="SUPFAM" id="SSF53448">
    <property type="entry name" value="Nucleotide-diphospho-sugar transferases"/>
    <property type="match status" value="1"/>
</dbReference>
<evidence type="ECO:0000256" key="8">
    <source>
        <dbReference type="SAM" id="Phobius"/>
    </source>
</evidence>
<keyword evidence="6 8" id="KW-1133">Transmembrane helix</keyword>
<gene>
    <name evidence="10" type="ORF">SAMN05421780_102224</name>
</gene>
<keyword evidence="2 10" id="KW-0328">Glycosyltransferase</keyword>
<dbReference type="PANTHER" id="PTHR48090">
    <property type="entry name" value="UNDECAPRENYL-PHOSPHATE 4-DEOXY-4-FORMAMIDO-L-ARABINOSE TRANSFERASE-RELATED"/>
    <property type="match status" value="1"/>
</dbReference>
<evidence type="ECO:0000313" key="10">
    <source>
        <dbReference type="EMBL" id="SFB99757.1"/>
    </source>
</evidence>
<evidence type="ECO:0000259" key="9">
    <source>
        <dbReference type="Pfam" id="PF00535"/>
    </source>
</evidence>
<dbReference type="GO" id="GO:0009103">
    <property type="term" value="P:lipopolysaccharide biosynthetic process"/>
    <property type="evidence" value="ECO:0007669"/>
    <property type="project" value="UniProtKB-KW"/>
</dbReference>
<dbReference type="Gene3D" id="3.90.550.10">
    <property type="entry name" value="Spore Coat Polysaccharide Biosynthesis Protein SpsA, Chain A"/>
    <property type="match status" value="1"/>
</dbReference>
<organism evidence="10 11">
    <name type="scientific">Flexibacter flexilis DSM 6793</name>
    <dbReference type="NCBI Taxonomy" id="927664"/>
    <lineage>
        <taxon>Bacteria</taxon>
        <taxon>Pseudomonadati</taxon>
        <taxon>Bacteroidota</taxon>
        <taxon>Cytophagia</taxon>
        <taxon>Cytophagales</taxon>
        <taxon>Flexibacteraceae</taxon>
        <taxon>Flexibacter</taxon>
    </lineage>
</organism>
<evidence type="ECO:0000256" key="1">
    <source>
        <dbReference type="ARBA" id="ARBA00022475"/>
    </source>
</evidence>
<protein>
    <submittedName>
        <fullName evidence="10">Dolichol-phosphate mannosyltransferase</fullName>
    </submittedName>
</protein>
<evidence type="ECO:0000256" key="7">
    <source>
        <dbReference type="ARBA" id="ARBA00023136"/>
    </source>
</evidence>
<keyword evidence="7 8" id="KW-0472">Membrane</keyword>
<evidence type="ECO:0000256" key="5">
    <source>
        <dbReference type="ARBA" id="ARBA00022985"/>
    </source>
</evidence>
<dbReference type="Pfam" id="PF00535">
    <property type="entry name" value="Glycos_transf_2"/>
    <property type="match status" value="1"/>
</dbReference>
<dbReference type="STRING" id="927664.SAMN05421780_102224"/>
<dbReference type="Proteomes" id="UP000199514">
    <property type="component" value="Unassembled WGS sequence"/>
</dbReference>
<proteinExistence type="predicted"/>
<dbReference type="GO" id="GO:0016757">
    <property type="term" value="F:glycosyltransferase activity"/>
    <property type="evidence" value="ECO:0007669"/>
    <property type="project" value="UniProtKB-KW"/>
</dbReference>
<feature type="domain" description="Glycosyltransferase 2-like" evidence="9">
    <location>
        <begin position="9"/>
        <end position="156"/>
    </location>
</feature>
<keyword evidence="1" id="KW-1003">Cell membrane</keyword>
<keyword evidence="5" id="KW-0448">Lipopolysaccharide biosynthesis</keyword>
<dbReference type="GO" id="GO:0005886">
    <property type="term" value="C:plasma membrane"/>
    <property type="evidence" value="ECO:0007669"/>
    <property type="project" value="TreeGrafter"/>
</dbReference>
<keyword evidence="11" id="KW-1185">Reference proteome</keyword>
<sequence>MLPAGQKLSIIVAVYYEEDCIEQFIKETTEVLHQNAINYEIVFIDDGSQDRTVELIKIAAAQNDRLKLVELSYNHGKQGALTAGFTYASGDYLLMMDPDLQDPPVEIPRFIEEIQKGYDLVFGVREEKKDKFSNVLMSNIFWGVLERFTGLNLPKGLAVMRIFNRRFTDQFLKYNEASRFIEGMFMHVGMKRGTLVISQRERFAGVSKFNFKRKMNLAFNAIFDFSELPLKMAVRFGLGLVGFGIIAALALVFLRVFVTEFQLGWPSIMITLIIGFGLQIFFVGLASIYIGKIYKEAKHRPVFSAKELTNLDWKP</sequence>
<evidence type="ECO:0000256" key="3">
    <source>
        <dbReference type="ARBA" id="ARBA00022679"/>
    </source>
</evidence>
<evidence type="ECO:0000256" key="2">
    <source>
        <dbReference type="ARBA" id="ARBA00022676"/>
    </source>
</evidence>
<dbReference type="PANTHER" id="PTHR48090:SF3">
    <property type="entry name" value="UNDECAPRENYL-PHOSPHATE 4-DEOXY-4-FORMAMIDO-L-ARABINOSE TRANSFERASE"/>
    <property type="match status" value="1"/>
</dbReference>
<dbReference type="InterPro" id="IPR029044">
    <property type="entry name" value="Nucleotide-diphossugar_trans"/>
</dbReference>
<dbReference type="OrthoDB" id="9807778at2"/>
<feature type="transmembrane region" description="Helical" evidence="8">
    <location>
        <begin position="236"/>
        <end position="258"/>
    </location>
</feature>